<proteinExistence type="predicted"/>
<evidence type="ECO:0000313" key="2">
    <source>
        <dbReference type="EMBL" id="CAA9532708.1"/>
    </source>
</evidence>
<sequence length="65" mass="7416">ESRIATRGVAVGRDGRRPRRAARQPDSRAGRGRCADTRPRARRRLDPDRGYRFRAVGGWGWGRPM</sequence>
<feature type="non-terminal residue" evidence="2">
    <location>
        <position position="1"/>
    </location>
</feature>
<organism evidence="2">
    <name type="scientific">uncultured Thermomicrobiales bacterium</name>
    <dbReference type="NCBI Taxonomy" id="1645740"/>
    <lineage>
        <taxon>Bacteria</taxon>
        <taxon>Pseudomonadati</taxon>
        <taxon>Thermomicrobiota</taxon>
        <taxon>Thermomicrobia</taxon>
        <taxon>Thermomicrobiales</taxon>
        <taxon>environmental samples</taxon>
    </lineage>
</organism>
<name>A0A6J4TVA9_9BACT</name>
<feature type="compositionally biased region" description="Basic and acidic residues" evidence="1">
    <location>
        <begin position="23"/>
        <end position="46"/>
    </location>
</feature>
<protein>
    <submittedName>
        <fullName evidence="2">Uncharacterized protein</fullName>
    </submittedName>
</protein>
<feature type="non-terminal residue" evidence="2">
    <location>
        <position position="65"/>
    </location>
</feature>
<reference evidence="2" key="1">
    <citation type="submission" date="2020-02" db="EMBL/GenBank/DDBJ databases">
        <authorList>
            <person name="Meier V. D."/>
        </authorList>
    </citation>
    <scope>NUCLEOTIDE SEQUENCE</scope>
    <source>
        <strain evidence="2">AVDCRST_MAG49</strain>
    </source>
</reference>
<accession>A0A6J4TVA9</accession>
<evidence type="ECO:0000256" key="1">
    <source>
        <dbReference type="SAM" id="MobiDB-lite"/>
    </source>
</evidence>
<gene>
    <name evidence="2" type="ORF">AVDCRST_MAG49-13</name>
</gene>
<feature type="region of interest" description="Disordered" evidence="1">
    <location>
        <begin position="1"/>
        <end position="46"/>
    </location>
</feature>
<dbReference type="AlphaFoldDB" id="A0A6J4TVA9"/>
<dbReference type="EMBL" id="CADCWG010000001">
    <property type="protein sequence ID" value="CAA9532708.1"/>
    <property type="molecule type" value="Genomic_DNA"/>
</dbReference>